<dbReference type="Proteomes" id="UP000027432">
    <property type="component" value="Unassembled WGS sequence"/>
</dbReference>
<comment type="caution">
    <text evidence="1">The sequence shown here is derived from an EMBL/GenBank/DDBJ whole genome shotgun (WGS) entry which is preliminary data.</text>
</comment>
<protein>
    <submittedName>
        <fullName evidence="1">Uncharacterized protein</fullName>
    </submittedName>
</protein>
<proteinExistence type="predicted"/>
<reference evidence="1 2" key="1">
    <citation type="submission" date="2013-07" db="EMBL/GenBank/DDBJ databases">
        <title>Thioclava pacifica DSM 10166 Genome Sequencing.</title>
        <authorList>
            <person name="Lai Q."/>
            <person name="Shao Z."/>
        </authorList>
    </citation>
    <scope>NUCLEOTIDE SEQUENCE [LARGE SCALE GENOMIC DNA]</scope>
    <source>
        <strain evidence="1 2">DSM 10166</strain>
    </source>
</reference>
<dbReference type="EMBL" id="AUND01000034">
    <property type="protein sequence ID" value="KEO51752.1"/>
    <property type="molecule type" value="Genomic_DNA"/>
</dbReference>
<keyword evidence="2" id="KW-1185">Reference proteome</keyword>
<organism evidence="1 2">
    <name type="scientific">Thioclava pacifica DSM 10166</name>
    <dbReference type="NCBI Taxonomy" id="1353537"/>
    <lineage>
        <taxon>Bacteria</taxon>
        <taxon>Pseudomonadati</taxon>
        <taxon>Pseudomonadota</taxon>
        <taxon>Alphaproteobacteria</taxon>
        <taxon>Rhodobacterales</taxon>
        <taxon>Paracoccaceae</taxon>
        <taxon>Thioclava</taxon>
    </lineage>
</organism>
<evidence type="ECO:0000313" key="2">
    <source>
        <dbReference type="Proteomes" id="UP000027432"/>
    </source>
</evidence>
<evidence type="ECO:0000313" key="1">
    <source>
        <dbReference type="EMBL" id="KEO51752.1"/>
    </source>
</evidence>
<dbReference type="AlphaFoldDB" id="A0A074JQV9"/>
<gene>
    <name evidence="1" type="ORF">TP2_09750</name>
</gene>
<sequence>MADPIDPLKISDNTGWCMVWKFDLRQGALDRE</sequence>
<name>A0A074JQV9_9RHOB</name>
<accession>A0A074JQV9</accession>